<dbReference type="Proteomes" id="UP000807306">
    <property type="component" value="Unassembled WGS sequence"/>
</dbReference>
<comment type="caution">
    <text evidence="2">The sequence shown here is derived from an EMBL/GenBank/DDBJ whole genome shotgun (WGS) entry which is preliminary data.</text>
</comment>
<name>A0A9P6JLK3_9AGAR</name>
<dbReference type="AlphaFoldDB" id="A0A9P6JLK3"/>
<feature type="compositionally biased region" description="Polar residues" evidence="1">
    <location>
        <begin position="29"/>
        <end position="41"/>
    </location>
</feature>
<feature type="compositionally biased region" description="Low complexity" evidence="1">
    <location>
        <begin position="48"/>
        <end position="64"/>
    </location>
</feature>
<protein>
    <recommendedName>
        <fullName evidence="4">Clp1-like protein</fullName>
    </recommendedName>
</protein>
<accession>A0A9P6JLK3</accession>
<gene>
    <name evidence="2" type="ORF">CPB83DRAFT_796601</name>
</gene>
<keyword evidence="3" id="KW-1185">Reference proteome</keyword>
<sequence length="358" mass="39195">MPPRQSSSRSLVHRLRGSLEAARRHTRLNSRASASGSSPNVSVHLKKSATTATSRTRSSKGSSKPLDFTVTILPAPISDVEMGDATASTSAPRKTQVQMPRELPRPAFEEIDYERLTEIDDSLKDVPITFLRQHLHVMGQDFLQSLGSTTIPQSKTLSKEIDIMINDMTSIAPSHVLAVTGPKRPGAKSTKVSLYAVHSVVFAAQCSRMPKFPPMLPLPPHQAGSQTVRVPVFPISVPHATSFPQLLKFLYCKRPTSLIREMIPLAPPPGLFEDQDPSQVIHYATELAKTFTDAKLVQVAGEVHGLWRNLCGFCVDDELLWNTLDLMWRICLTALAISTGKPEVMISPPSTQSSSTSS</sequence>
<organism evidence="2 3">
    <name type="scientific">Crepidotus variabilis</name>
    <dbReference type="NCBI Taxonomy" id="179855"/>
    <lineage>
        <taxon>Eukaryota</taxon>
        <taxon>Fungi</taxon>
        <taxon>Dikarya</taxon>
        <taxon>Basidiomycota</taxon>
        <taxon>Agaricomycotina</taxon>
        <taxon>Agaricomycetes</taxon>
        <taxon>Agaricomycetidae</taxon>
        <taxon>Agaricales</taxon>
        <taxon>Agaricineae</taxon>
        <taxon>Crepidotaceae</taxon>
        <taxon>Crepidotus</taxon>
    </lineage>
</organism>
<evidence type="ECO:0000256" key="1">
    <source>
        <dbReference type="SAM" id="MobiDB-lite"/>
    </source>
</evidence>
<feature type="compositionally biased region" description="Polar residues" evidence="1">
    <location>
        <begin position="1"/>
        <end position="10"/>
    </location>
</feature>
<evidence type="ECO:0000313" key="3">
    <source>
        <dbReference type="Proteomes" id="UP000807306"/>
    </source>
</evidence>
<evidence type="ECO:0000313" key="2">
    <source>
        <dbReference type="EMBL" id="KAF9525271.1"/>
    </source>
</evidence>
<proteinExistence type="predicted"/>
<feature type="region of interest" description="Disordered" evidence="1">
    <location>
        <begin position="1"/>
        <end position="67"/>
    </location>
</feature>
<evidence type="ECO:0008006" key="4">
    <source>
        <dbReference type="Google" id="ProtNLM"/>
    </source>
</evidence>
<dbReference type="EMBL" id="MU157886">
    <property type="protein sequence ID" value="KAF9525271.1"/>
    <property type="molecule type" value="Genomic_DNA"/>
</dbReference>
<dbReference type="OrthoDB" id="2570975at2759"/>
<reference evidence="2" key="1">
    <citation type="submission" date="2020-11" db="EMBL/GenBank/DDBJ databases">
        <authorList>
            <consortium name="DOE Joint Genome Institute"/>
            <person name="Ahrendt S."/>
            <person name="Riley R."/>
            <person name="Andreopoulos W."/>
            <person name="Labutti K."/>
            <person name="Pangilinan J."/>
            <person name="Ruiz-Duenas F.J."/>
            <person name="Barrasa J.M."/>
            <person name="Sanchez-Garcia M."/>
            <person name="Camarero S."/>
            <person name="Miyauchi S."/>
            <person name="Serrano A."/>
            <person name="Linde D."/>
            <person name="Babiker R."/>
            <person name="Drula E."/>
            <person name="Ayuso-Fernandez I."/>
            <person name="Pacheco R."/>
            <person name="Padilla G."/>
            <person name="Ferreira P."/>
            <person name="Barriuso J."/>
            <person name="Kellner H."/>
            <person name="Castanera R."/>
            <person name="Alfaro M."/>
            <person name="Ramirez L."/>
            <person name="Pisabarro A.G."/>
            <person name="Kuo A."/>
            <person name="Tritt A."/>
            <person name="Lipzen A."/>
            <person name="He G."/>
            <person name="Yan M."/>
            <person name="Ng V."/>
            <person name="Cullen D."/>
            <person name="Martin F."/>
            <person name="Rosso M.-N."/>
            <person name="Henrissat B."/>
            <person name="Hibbett D."/>
            <person name="Martinez A.T."/>
            <person name="Grigoriev I.V."/>
        </authorList>
    </citation>
    <scope>NUCLEOTIDE SEQUENCE</scope>
    <source>
        <strain evidence="2">CBS 506.95</strain>
    </source>
</reference>